<evidence type="ECO:0000313" key="2">
    <source>
        <dbReference type="EMBL" id="ETO16932.1"/>
    </source>
</evidence>
<feature type="transmembrane region" description="Helical" evidence="1">
    <location>
        <begin position="275"/>
        <end position="295"/>
    </location>
</feature>
<keyword evidence="3" id="KW-1185">Reference proteome</keyword>
<dbReference type="AlphaFoldDB" id="X6MU33"/>
<keyword evidence="1" id="KW-1133">Transmembrane helix</keyword>
<dbReference type="Proteomes" id="UP000023152">
    <property type="component" value="Unassembled WGS sequence"/>
</dbReference>
<organism evidence="2 3">
    <name type="scientific">Reticulomyxa filosa</name>
    <dbReference type="NCBI Taxonomy" id="46433"/>
    <lineage>
        <taxon>Eukaryota</taxon>
        <taxon>Sar</taxon>
        <taxon>Rhizaria</taxon>
        <taxon>Retaria</taxon>
        <taxon>Foraminifera</taxon>
        <taxon>Monothalamids</taxon>
        <taxon>Reticulomyxidae</taxon>
        <taxon>Reticulomyxa</taxon>
    </lineage>
</organism>
<keyword evidence="1" id="KW-0472">Membrane</keyword>
<evidence type="ECO:0000313" key="3">
    <source>
        <dbReference type="Proteomes" id="UP000023152"/>
    </source>
</evidence>
<name>X6MU33_RETFI</name>
<dbReference type="EMBL" id="ASPP01017603">
    <property type="protein sequence ID" value="ETO16932.1"/>
    <property type="molecule type" value="Genomic_DNA"/>
</dbReference>
<comment type="caution">
    <text evidence="2">The sequence shown here is derived from an EMBL/GenBank/DDBJ whole genome shotgun (WGS) entry which is preliminary data.</text>
</comment>
<sequence>MTTTTKQQTNKQTKMFLNNKWVALEQVTYEEMKKRMSSEEWIEITEEDRDYEPAKCSQGPLHLRYSPLYLKFRQEMKSIDAVICDFCENQVKTTTSVPRQVMDLIWEFVYYKTFSVHCSLDIRCRLTVNLNVLDLELSGFTSRYNLTGSNQTLLGSRNTPSETSLLWPPSSEQLSVKYYSFITWQTIGVVNIPLPGKIIRQVIRERYDKLKETLLNKSSEEGQEIEDSFALLNSTPHFSLSSVGIKISTSTSTESDIDDIIGYTSFSRRMAEKGFVSTTIVAFLSNHGILTALIIDSQ</sequence>
<proteinExistence type="predicted"/>
<gene>
    <name evidence="2" type="ORF">RFI_20405</name>
</gene>
<protein>
    <submittedName>
        <fullName evidence="2">Uncharacterized protein</fullName>
    </submittedName>
</protein>
<keyword evidence="1" id="KW-0812">Transmembrane</keyword>
<accession>X6MU33</accession>
<reference evidence="2 3" key="1">
    <citation type="journal article" date="2013" name="Curr. Biol.">
        <title>The Genome of the Foraminiferan Reticulomyxa filosa.</title>
        <authorList>
            <person name="Glockner G."/>
            <person name="Hulsmann N."/>
            <person name="Schleicher M."/>
            <person name="Noegel A.A."/>
            <person name="Eichinger L."/>
            <person name="Gallinger C."/>
            <person name="Pawlowski J."/>
            <person name="Sierra R."/>
            <person name="Euteneuer U."/>
            <person name="Pillet L."/>
            <person name="Moustafa A."/>
            <person name="Platzer M."/>
            <person name="Groth M."/>
            <person name="Szafranski K."/>
            <person name="Schliwa M."/>
        </authorList>
    </citation>
    <scope>NUCLEOTIDE SEQUENCE [LARGE SCALE GENOMIC DNA]</scope>
</reference>
<feature type="non-terminal residue" evidence="2">
    <location>
        <position position="298"/>
    </location>
</feature>
<evidence type="ECO:0000256" key="1">
    <source>
        <dbReference type="SAM" id="Phobius"/>
    </source>
</evidence>